<reference evidence="5 6" key="1">
    <citation type="submission" date="2012-03" db="EMBL/GenBank/DDBJ databases">
        <title>Complete sequence of chromosome of Thermoanaerobacterium thermosaccharolyticum M0795.</title>
        <authorList>
            <consortium name="US DOE Joint Genome Institute"/>
            <person name="Lucas S."/>
            <person name="Han J."/>
            <person name="Lapidus A."/>
            <person name="Cheng J.-F."/>
            <person name="Goodwin L."/>
            <person name="Pitluck S."/>
            <person name="Peters L."/>
            <person name="Teshima H."/>
            <person name="Detter J.C."/>
            <person name="Han C."/>
            <person name="Tapia R."/>
            <person name="Land M."/>
            <person name="Hauser L."/>
            <person name="Kyrpides N."/>
            <person name="Ivanova N."/>
            <person name="Pagani I."/>
            <person name="Feinberg L."/>
            <person name="Folden J."/>
            <person name="Hogsett D."/>
            <person name="Shaw J."/>
            <person name="Woyke T."/>
        </authorList>
    </citation>
    <scope>NUCLEOTIDE SEQUENCE [LARGE SCALE GENOMIC DNA]</scope>
    <source>
        <strain evidence="5 6">M0795</strain>
    </source>
</reference>
<dbReference type="Gene3D" id="3.40.190.10">
    <property type="entry name" value="Periplasmic binding protein-like II"/>
    <property type="match status" value="1"/>
</dbReference>
<dbReference type="PANTHER" id="PTHR30061">
    <property type="entry name" value="MALTOSE-BINDING PERIPLASMIC PROTEIN"/>
    <property type="match status" value="1"/>
</dbReference>
<evidence type="ECO:0000313" key="5">
    <source>
        <dbReference type="EMBL" id="AGB19352.1"/>
    </source>
</evidence>
<feature type="chain" id="PRO_5039574621" evidence="4">
    <location>
        <begin position="23"/>
        <end position="419"/>
    </location>
</feature>
<dbReference type="PROSITE" id="PS51257">
    <property type="entry name" value="PROKAR_LIPOPROTEIN"/>
    <property type="match status" value="1"/>
</dbReference>
<name>L0IN24_THETR</name>
<dbReference type="HOGENOM" id="CLU_031285_10_0_9"/>
<dbReference type="SUPFAM" id="SSF53850">
    <property type="entry name" value="Periplasmic binding protein-like II"/>
    <property type="match status" value="1"/>
</dbReference>
<evidence type="ECO:0000256" key="3">
    <source>
        <dbReference type="ARBA" id="ARBA00022729"/>
    </source>
</evidence>
<keyword evidence="2" id="KW-0813">Transport</keyword>
<dbReference type="RefSeq" id="WP_015311879.1">
    <property type="nucleotide sequence ID" value="NC_019970.1"/>
</dbReference>
<keyword evidence="5" id="KW-0762">Sugar transport</keyword>
<dbReference type="Pfam" id="PF13416">
    <property type="entry name" value="SBP_bac_8"/>
    <property type="match status" value="1"/>
</dbReference>
<dbReference type="GO" id="GO:1901982">
    <property type="term" value="F:maltose binding"/>
    <property type="evidence" value="ECO:0007669"/>
    <property type="project" value="TreeGrafter"/>
</dbReference>
<evidence type="ECO:0000313" key="6">
    <source>
        <dbReference type="Proteomes" id="UP000010845"/>
    </source>
</evidence>
<proteinExistence type="inferred from homology"/>
<dbReference type="PATRIC" id="fig|698948.3.peg.1724"/>
<dbReference type="Proteomes" id="UP000010845">
    <property type="component" value="Chromosome"/>
</dbReference>
<sequence length="419" mass="46645">MRKFKIAVVLSLIIVLTMGLIACGSNSSKEANSEATNSKANKEIVFWTSLTGPDGDLVQKNIDQYNATNPDYKVKLIRMDGNTMSSKLASVTRAGKGVPDLALIASEQVSVYQNQGMLESWDKYIKGTKINADNYVKAAWNVGTVNGSQYGIPATIDSWIMYYNKDLADKYAPGALDDNIITYDEIEKAGAAAKKDGIYALGFSWSMQNFANLYLQKGGKYSTDGKPSINNDTAAATIDEFKKLYDQGYMNKRGEDTTKLFENGKIIFLPEGTWMLSEMQKIKGFQWGETFTPQWDANHIVQESGSPQFVMFKSNERSEDMIKSIVKFLEWLQSNQLEWVKAGGNPASLAMLKNEEYTNMPQSFLLKTGQKAITILTDPAASFANTEIDNSMWDMLEGKEDVKAQLAKIQQTVTDKMSQ</sequence>
<protein>
    <submittedName>
        <fullName evidence="5">ABC-type sugar transport system, periplasmic component</fullName>
    </submittedName>
</protein>
<accession>L0IN24</accession>
<dbReference type="GO" id="GO:0015768">
    <property type="term" value="P:maltose transport"/>
    <property type="evidence" value="ECO:0007669"/>
    <property type="project" value="TreeGrafter"/>
</dbReference>
<dbReference type="InterPro" id="IPR006059">
    <property type="entry name" value="SBP"/>
</dbReference>
<feature type="signal peptide" evidence="4">
    <location>
        <begin position="1"/>
        <end position="22"/>
    </location>
</feature>
<dbReference type="PANTHER" id="PTHR30061:SF50">
    <property type="entry name" value="MALTOSE_MALTODEXTRIN-BINDING PERIPLASMIC PROTEIN"/>
    <property type="match status" value="1"/>
</dbReference>
<dbReference type="KEGG" id="tto:Thethe_01728"/>
<evidence type="ECO:0000256" key="1">
    <source>
        <dbReference type="ARBA" id="ARBA00008520"/>
    </source>
</evidence>
<dbReference type="GO" id="GO:0042956">
    <property type="term" value="P:maltodextrin transmembrane transport"/>
    <property type="evidence" value="ECO:0007669"/>
    <property type="project" value="TreeGrafter"/>
</dbReference>
<evidence type="ECO:0000256" key="4">
    <source>
        <dbReference type="SAM" id="SignalP"/>
    </source>
</evidence>
<gene>
    <name evidence="5" type="ORF">Thethe_01728</name>
</gene>
<organism evidence="5 6">
    <name type="scientific">Thermoanaerobacterium thermosaccharolyticum M0795</name>
    <dbReference type="NCBI Taxonomy" id="698948"/>
    <lineage>
        <taxon>Bacteria</taxon>
        <taxon>Bacillati</taxon>
        <taxon>Bacillota</taxon>
        <taxon>Clostridia</taxon>
        <taxon>Thermoanaerobacterales</taxon>
        <taxon>Thermoanaerobacteraceae</taxon>
        <taxon>Thermoanaerobacterium</taxon>
    </lineage>
</organism>
<keyword evidence="3 4" id="KW-0732">Signal</keyword>
<dbReference type="AlphaFoldDB" id="L0IN24"/>
<dbReference type="EMBL" id="CP003066">
    <property type="protein sequence ID" value="AGB19352.1"/>
    <property type="molecule type" value="Genomic_DNA"/>
</dbReference>
<evidence type="ECO:0000256" key="2">
    <source>
        <dbReference type="ARBA" id="ARBA00022448"/>
    </source>
</evidence>
<comment type="similarity">
    <text evidence="1">Belongs to the bacterial solute-binding protein 1 family.</text>
</comment>
<dbReference type="GO" id="GO:0055052">
    <property type="term" value="C:ATP-binding cassette (ABC) transporter complex, substrate-binding subunit-containing"/>
    <property type="evidence" value="ECO:0007669"/>
    <property type="project" value="TreeGrafter"/>
</dbReference>